<dbReference type="Proteomes" id="UP000007030">
    <property type="component" value="Chromosome"/>
</dbReference>
<organism evidence="2 3">
    <name type="scientific">Marinithermus hydrothermalis (strain DSM 14884 / JCM 11576 / T1)</name>
    <dbReference type="NCBI Taxonomy" id="869210"/>
    <lineage>
        <taxon>Bacteria</taxon>
        <taxon>Thermotogati</taxon>
        <taxon>Deinococcota</taxon>
        <taxon>Deinococci</taxon>
        <taxon>Thermales</taxon>
        <taxon>Thermaceae</taxon>
        <taxon>Marinithermus</taxon>
    </lineage>
</organism>
<dbReference type="STRING" id="869210.Marky_1943"/>
<evidence type="ECO:0000256" key="1">
    <source>
        <dbReference type="SAM" id="SignalP"/>
    </source>
</evidence>
<dbReference type="OrthoDB" id="12443at188786"/>
<keyword evidence="3" id="KW-1185">Reference proteome</keyword>
<evidence type="ECO:0000313" key="3">
    <source>
        <dbReference type="Proteomes" id="UP000007030"/>
    </source>
</evidence>
<dbReference type="RefSeq" id="WP_013704718.1">
    <property type="nucleotide sequence ID" value="NC_015387.1"/>
</dbReference>
<feature type="signal peptide" evidence="1">
    <location>
        <begin position="1"/>
        <end position="27"/>
    </location>
</feature>
<feature type="chain" id="PRO_5003282696" evidence="1">
    <location>
        <begin position="28"/>
        <end position="342"/>
    </location>
</feature>
<gene>
    <name evidence="2" type="ordered locus">Marky_1943</name>
</gene>
<dbReference type="HOGENOM" id="CLU_810861_0_0_0"/>
<protein>
    <submittedName>
        <fullName evidence="2">Uncharacterized protein</fullName>
    </submittedName>
</protein>
<sequence length="342" mass="36043">MTRHPPQRPLGGLVLALIATYGLQSLAQPASPAPAAWSYRDGVAVELIGTGMGTAMADDPENTHRQRVRIPNPESVARIVAQVTLKGGRDNTPLFGVPEQVRITLACGDHDRAVTLTVPTYTTPFGFIYEHAFAPIACRASLSLQAEVAGGTDRTGTRYGPRSLVAAVFRKAGPHRPPSSGATPYADLWWGRTPTDPVGDVYEVTLPLPTADAPRTVRVDYAISELDKAGTRSAIVEASAGGVTTSRIHFVPNQGAELVLAHLTLPDVPGDATRVTVRFLSPHGDPQALTTTGGDSFFVNAVIATPLPPPLQQGCAPSPQPHLTQVETLALPPTPGARSCTD</sequence>
<name>F2NKL3_MARHT</name>
<reference evidence="2 3" key="1">
    <citation type="journal article" date="2012" name="Stand. Genomic Sci.">
        <title>Complete genome sequence of the aerobic, heterotroph Marinithermus hydrothermalis type strain (T1(T)) from a deep-sea hydrothermal vent chimney.</title>
        <authorList>
            <person name="Copeland A."/>
            <person name="Gu W."/>
            <person name="Yasawong M."/>
            <person name="Lapidus A."/>
            <person name="Lucas S."/>
            <person name="Deshpande S."/>
            <person name="Pagani I."/>
            <person name="Tapia R."/>
            <person name="Cheng J.F."/>
            <person name="Goodwin L.A."/>
            <person name="Pitluck S."/>
            <person name="Liolios K."/>
            <person name="Ivanova N."/>
            <person name="Mavromatis K."/>
            <person name="Mikhailova N."/>
            <person name="Pati A."/>
            <person name="Chen A."/>
            <person name="Palaniappan K."/>
            <person name="Land M."/>
            <person name="Pan C."/>
            <person name="Brambilla E.M."/>
            <person name="Rohde M."/>
            <person name="Tindall B.J."/>
            <person name="Sikorski J."/>
            <person name="Goker M."/>
            <person name="Detter J.C."/>
            <person name="Bristow J."/>
            <person name="Eisen J.A."/>
            <person name="Markowitz V."/>
            <person name="Hugenholtz P."/>
            <person name="Kyrpides N.C."/>
            <person name="Klenk H.P."/>
            <person name="Woyke T."/>
        </authorList>
    </citation>
    <scope>NUCLEOTIDE SEQUENCE [LARGE SCALE GENOMIC DNA]</scope>
    <source>
        <strain evidence="3">DSM 14884 / JCM 11576 / T1</strain>
    </source>
</reference>
<evidence type="ECO:0000313" key="2">
    <source>
        <dbReference type="EMBL" id="AEB12673.1"/>
    </source>
</evidence>
<dbReference type="AlphaFoldDB" id="F2NKL3"/>
<proteinExistence type="predicted"/>
<keyword evidence="1" id="KW-0732">Signal</keyword>
<dbReference type="EMBL" id="CP002630">
    <property type="protein sequence ID" value="AEB12673.1"/>
    <property type="molecule type" value="Genomic_DNA"/>
</dbReference>
<dbReference type="KEGG" id="mhd:Marky_1943"/>
<accession>F2NKL3</accession>